<dbReference type="Proteomes" id="UP000241167">
    <property type="component" value="Unassembled WGS sequence"/>
</dbReference>
<keyword evidence="3" id="KW-0732">Signal</keyword>
<organism evidence="6 7">
    <name type="scientific">Allosphingosinicella deserti</name>
    <dbReference type="NCBI Taxonomy" id="2116704"/>
    <lineage>
        <taxon>Bacteria</taxon>
        <taxon>Pseudomonadati</taxon>
        <taxon>Pseudomonadota</taxon>
        <taxon>Alphaproteobacteria</taxon>
        <taxon>Sphingomonadales</taxon>
        <taxon>Sphingomonadaceae</taxon>
        <taxon>Allosphingosinicella</taxon>
    </lineage>
</organism>
<evidence type="ECO:0000256" key="1">
    <source>
        <dbReference type="ARBA" id="ARBA00023239"/>
    </source>
</evidence>
<dbReference type="InterPro" id="IPR034718">
    <property type="entry name" value="RlpA"/>
</dbReference>
<keyword evidence="6" id="KW-0449">Lipoprotein</keyword>
<dbReference type="NCBIfam" id="TIGR00413">
    <property type="entry name" value="rlpA"/>
    <property type="match status" value="1"/>
</dbReference>
<dbReference type="EMBL" id="PXYI01000004">
    <property type="protein sequence ID" value="PSJ39707.1"/>
    <property type="molecule type" value="Genomic_DNA"/>
</dbReference>
<reference evidence="6 7" key="1">
    <citation type="submission" date="2018-03" db="EMBL/GenBank/DDBJ databases">
        <title>The draft genome of Sphingosinicella sp. GL-C-18.</title>
        <authorList>
            <person name="Liu L."/>
            <person name="Li L."/>
            <person name="Liang L."/>
            <person name="Zhang X."/>
            <person name="Wang T."/>
        </authorList>
    </citation>
    <scope>NUCLEOTIDE SEQUENCE [LARGE SCALE GENOMIC DNA]</scope>
    <source>
        <strain evidence="6 7">GL-C-18</strain>
    </source>
</reference>
<comment type="similarity">
    <text evidence="3 4">Belongs to the RlpA family.</text>
</comment>
<evidence type="ECO:0000256" key="2">
    <source>
        <dbReference type="ARBA" id="ARBA00023316"/>
    </source>
</evidence>
<dbReference type="EC" id="4.2.2.-" evidence="3"/>
<keyword evidence="7" id="KW-1185">Reference proteome</keyword>
<dbReference type="SUPFAM" id="SSF50685">
    <property type="entry name" value="Barwin-like endoglucanases"/>
    <property type="match status" value="1"/>
</dbReference>
<evidence type="ECO:0000256" key="4">
    <source>
        <dbReference type="RuleBase" id="RU003495"/>
    </source>
</evidence>
<dbReference type="GO" id="GO:0071555">
    <property type="term" value="P:cell wall organization"/>
    <property type="evidence" value="ECO:0007669"/>
    <property type="project" value="UniProtKB-KW"/>
</dbReference>
<proteinExistence type="inferred from homology"/>
<keyword evidence="2 3" id="KW-0961">Cell wall biogenesis/degradation</keyword>
<dbReference type="CDD" id="cd22268">
    <property type="entry name" value="DPBB_RlpA-like"/>
    <property type="match status" value="1"/>
</dbReference>
<feature type="domain" description="RlpA-like protein double-psi beta-barrel" evidence="5">
    <location>
        <begin position="73"/>
        <end position="159"/>
    </location>
</feature>
<dbReference type="PANTHER" id="PTHR34183">
    <property type="entry name" value="ENDOLYTIC PEPTIDOGLYCAN TRANSGLYCOSYLASE RLPA"/>
    <property type="match status" value="1"/>
</dbReference>
<gene>
    <name evidence="3" type="primary">rlpA</name>
    <name evidence="6" type="ORF">C7I55_14065</name>
</gene>
<comment type="function">
    <text evidence="3">Lytic transglycosylase with a strong preference for naked glycan strands that lack stem peptides.</text>
</comment>
<dbReference type="OrthoDB" id="9779128at2"/>
<dbReference type="PANTHER" id="PTHR34183:SF8">
    <property type="entry name" value="ENDOLYTIC PEPTIDOGLYCAN TRANSGLYCOSYLASE RLPA-RELATED"/>
    <property type="match status" value="1"/>
</dbReference>
<dbReference type="InterPro" id="IPR009009">
    <property type="entry name" value="RlpA-like_DPBB"/>
</dbReference>
<dbReference type="RefSeq" id="WP_106513603.1">
    <property type="nucleotide sequence ID" value="NZ_PXYI01000004.1"/>
</dbReference>
<evidence type="ECO:0000313" key="7">
    <source>
        <dbReference type="Proteomes" id="UP000241167"/>
    </source>
</evidence>
<feature type="chain" id="PRO_5015207173" description="Endolytic peptidoglycan transglycosylase RlpA" evidence="3">
    <location>
        <begin position="30"/>
        <end position="166"/>
    </location>
</feature>
<protein>
    <recommendedName>
        <fullName evidence="3">Endolytic peptidoglycan transglycosylase RlpA</fullName>
        <ecNumber evidence="3">4.2.2.-</ecNumber>
    </recommendedName>
</protein>
<evidence type="ECO:0000259" key="5">
    <source>
        <dbReference type="Pfam" id="PF03330"/>
    </source>
</evidence>
<feature type="signal peptide" evidence="3">
    <location>
        <begin position="1"/>
        <end position="29"/>
    </location>
</feature>
<dbReference type="GO" id="GO:0000270">
    <property type="term" value="P:peptidoglycan metabolic process"/>
    <property type="evidence" value="ECO:0007669"/>
    <property type="project" value="UniProtKB-UniRule"/>
</dbReference>
<dbReference type="Pfam" id="PF03330">
    <property type="entry name" value="DPBB_1"/>
    <property type="match status" value="1"/>
</dbReference>
<evidence type="ECO:0000256" key="3">
    <source>
        <dbReference type="HAMAP-Rule" id="MF_02071"/>
    </source>
</evidence>
<sequence precursor="true">MLSSMRKGATTAAVTAVLAGLLATGPSHAVAADASRIDAVATTIATLETEPATATPVPSEDEILEQFEAIGGGEASYYGKELAGNRTASGERFNPGALTAAHRTLPLGTKLRVTNKANGKSVIVRINDRGPFLKRRVIDVSLAAAREIAMIGAGKAQVSLEIVRNA</sequence>
<comment type="caution">
    <text evidence="6">The sequence shown here is derived from an EMBL/GenBank/DDBJ whole genome shotgun (WGS) entry which is preliminary data.</text>
</comment>
<accession>A0A2P7QP21</accession>
<evidence type="ECO:0000313" key="6">
    <source>
        <dbReference type="EMBL" id="PSJ39707.1"/>
    </source>
</evidence>
<keyword evidence="1 3" id="KW-0456">Lyase</keyword>
<name>A0A2P7QP21_9SPHN</name>
<dbReference type="Gene3D" id="2.40.40.10">
    <property type="entry name" value="RlpA-like domain"/>
    <property type="match status" value="1"/>
</dbReference>
<dbReference type="AlphaFoldDB" id="A0A2P7QP21"/>
<dbReference type="InterPro" id="IPR012997">
    <property type="entry name" value="RplA"/>
</dbReference>
<dbReference type="GO" id="GO:0008932">
    <property type="term" value="F:lytic endotransglycosylase activity"/>
    <property type="evidence" value="ECO:0007669"/>
    <property type="project" value="UniProtKB-UniRule"/>
</dbReference>
<dbReference type="HAMAP" id="MF_02071">
    <property type="entry name" value="RlpA"/>
    <property type="match status" value="1"/>
</dbReference>
<dbReference type="InterPro" id="IPR036908">
    <property type="entry name" value="RlpA-like_sf"/>
</dbReference>